<comment type="caution">
    <text evidence="5">The sequence shown here is derived from an EMBL/GenBank/DDBJ whole genome shotgun (WGS) entry which is preliminary data.</text>
</comment>
<evidence type="ECO:0000313" key="6">
    <source>
        <dbReference type="Proteomes" id="UP000785679"/>
    </source>
</evidence>
<evidence type="ECO:0008006" key="7">
    <source>
        <dbReference type="Google" id="ProtNLM"/>
    </source>
</evidence>
<dbReference type="EMBL" id="RRYP01006502">
    <property type="protein sequence ID" value="TNV81152.1"/>
    <property type="molecule type" value="Genomic_DNA"/>
</dbReference>
<dbReference type="InterPro" id="IPR023696">
    <property type="entry name" value="Ureohydrolase_dom_sf"/>
</dbReference>
<evidence type="ECO:0000256" key="1">
    <source>
        <dbReference type="ARBA" id="ARBA00022723"/>
    </source>
</evidence>
<protein>
    <recommendedName>
        <fullName evidence="7">Arginase</fullName>
    </recommendedName>
</protein>
<dbReference type="GO" id="GO:0004053">
    <property type="term" value="F:arginase activity"/>
    <property type="evidence" value="ECO:0007669"/>
    <property type="project" value="TreeGrafter"/>
</dbReference>
<dbReference type="SUPFAM" id="SSF52768">
    <property type="entry name" value="Arginase/deacetylase"/>
    <property type="match status" value="1"/>
</dbReference>
<proteinExistence type="inferred from homology"/>
<keyword evidence="3" id="KW-0464">Manganese</keyword>
<dbReference type="PRINTS" id="PR00116">
    <property type="entry name" value="ARGINASE"/>
</dbReference>
<sequence>MTSTLMRSRQPALISTASRTVSQFMNSAEGNAPQNKVHVIGYPFAGGQGLQGPELSPGWLFRQDWLQDLEVNKGVSVEMVHPEARILWVDAHIDANTPASSPSSNMHGMPVATLAGLVPNVNRKPCLSLQHLIYFGIRSYEPEEIKLIEKHNIPWYDSRVCHPDRLPDMKKEIDKHFFPDGQRTPYWISFDIDGVDKSEFASTGTPEGQGISLKFMMKFFETFLPEACGMDFTEVNFLQSADEDDQQQIDMLTVRLIVEKVVNIVHHKDKKKEEIKNSKYQYGRKF</sequence>
<dbReference type="Proteomes" id="UP000785679">
    <property type="component" value="Unassembled WGS sequence"/>
</dbReference>
<dbReference type="OrthoDB" id="288726at2759"/>
<keyword evidence="1" id="KW-0479">Metal-binding</keyword>
<evidence type="ECO:0000313" key="5">
    <source>
        <dbReference type="EMBL" id="TNV81152.1"/>
    </source>
</evidence>
<evidence type="ECO:0000256" key="4">
    <source>
        <dbReference type="PROSITE-ProRule" id="PRU00742"/>
    </source>
</evidence>
<keyword evidence="2" id="KW-0378">Hydrolase</keyword>
<dbReference type="GO" id="GO:0030145">
    <property type="term" value="F:manganese ion binding"/>
    <property type="evidence" value="ECO:0007669"/>
    <property type="project" value="TreeGrafter"/>
</dbReference>
<evidence type="ECO:0000256" key="2">
    <source>
        <dbReference type="ARBA" id="ARBA00022801"/>
    </source>
</evidence>
<comment type="similarity">
    <text evidence="4">Belongs to the arginase family.</text>
</comment>
<keyword evidence="6" id="KW-1185">Reference proteome</keyword>
<dbReference type="AlphaFoldDB" id="A0A8J8T3N5"/>
<organism evidence="5 6">
    <name type="scientific">Halteria grandinella</name>
    <dbReference type="NCBI Taxonomy" id="5974"/>
    <lineage>
        <taxon>Eukaryota</taxon>
        <taxon>Sar</taxon>
        <taxon>Alveolata</taxon>
        <taxon>Ciliophora</taxon>
        <taxon>Intramacronucleata</taxon>
        <taxon>Spirotrichea</taxon>
        <taxon>Stichotrichia</taxon>
        <taxon>Sporadotrichida</taxon>
        <taxon>Halteriidae</taxon>
        <taxon>Halteria</taxon>
    </lineage>
</organism>
<dbReference type="PANTHER" id="PTHR43782:SF3">
    <property type="entry name" value="ARGINASE"/>
    <property type="match status" value="1"/>
</dbReference>
<accession>A0A8J8T3N5</accession>
<dbReference type="Gene3D" id="3.40.800.10">
    <property type="entry name" value="Ureohydrolase domain"/>
    <property type="match status" value="1"/>
</dbReference>
<dbReference type="PROSITE" id="PS51409">
    <property type="entry name" value="ARGINASE_2"/>
    <property type="match status" value="1"/>
</dbReference>
<dbReference type="Pfam" id="PF00491">
    <property type="entry name" value="Arginase"/>
    <property type="match status" value="1"/>
</dbReference>
<dbReference type="InterPro" id="IPR006035">
    <property type="entry name" value="Ureohydrolase"/>
</dbReference>
<reference evidence="5" key="1">
    <citation type="submission" date="2019-06" db="EMBL/GenBank/DDBJ databases">
        <authorList>
            <person name="Zheng W."/>
        </authorList>
    </citation>
    <scope>NUCLEOTIDE SEQUENCE</scope>
    <source>
        <strain evidence="5">QDHG01</strain>
    </source>
</reference>
<evidence type="ECO:0000256" key="3">
    <source>
        <dbReference type="ARBA" id="ARBA00023211"/>
    </source>
</evidence>
<dbReference type="PANTHER" id="PTHR43782">
    <property type="entry name" value="ARGINASE"/>
    <property type="match status" value="1"/>
</dbReference>
<dbReference type="GO" id="GO:0005829">
    <property type="term" value="C:cytosol"/>
    <property type="evidence" value="ECO:0007669"/>
    <property type="project" value="TreeGrafter"/>
</dbReference>
<gene>
    <name evidence="5" type="ORF">FGO68_gene4900</name>
</gene>
<name>A0A8J8T3N5_HALGN</name>
<dbReference type="GO" id="GO:0005634">
    <property type="term" value="C:nucleus"/>
    <property type="evidence" value="ECO:0007669"/>
    <property type="project" value="TreeGrafter"/>
</dbReference>